<feature type="chain" id="PRO_5020424113" description="AMIN-like domain-containing protein" evidence="1">
    <location>
        <begin position="31"/>
        <end position="184"/>
    </location>
</feature>
<evidence type="ECO:0000259" key="2">
    <source>
        <dbReference type="Pfam" id="PF24837"/>
    </source>
</evidence>
<feature type="domain" description="AMIN-like" evidence="2">
    <location>
        <begin position="52"/>
        <end position="182"/>
    </location>
</feature>
<protein>
    <recommendedName>
        <fullName evidence="2">AMIN-like domain-containing protein</fullName>
    </recommendedName>
</protein>
<keyword evidence="1" id="KW-0732">Signal</keyword>
<dbReference type="InterPro" id="IPR056303">
    <property type="entry name" value="AMIN-like"/>
</dbReference>
<evidence type="ECO:0000256" key="1">
    <source>
        <dbReference type="SAM" id="SignalP"/>
    </source>
</evidence>
<keyword evidence="4" id="KW-1185">Reference proteome</keyword>
<accession>A0A4Q7WV05</accession>
<dbReference type="AlphaFoldDB" id="A0A4Q7WV05"/>
<dbReference type="PROSITE" id="PS51257">
    <property type="entry name" value="PROKAR_LIPOPROTEIN"/>
    <property type="match status" value="1"/>
</dbReference>
<dbReference type="Proteomes" id="UP000292027">
    <property type="component" value="Unassembled WGS sequence"/>
</dbReference>
<sequence length="184" mass="19316">MKLFHSIRTTIALLAVAAVPAVAVPATASAATGCQTAWGSLPEASTRVSTATLATVRAGRHACFDRVVFDVTGTPTSYSAHYVSNVFRAGAGHLVPIRGGAKLEIMLGVRAFNDAGHWAFQPANDSELANVAGFRTVRQIAYAGDTEGAAWVGIGLRARLPFRVFTLDGPGSGSRVVVDIAHRW</sequence>
<proteinExistence type="predicted"/>
<reference evidence="3 4" key="1">
    <citation type="journal article" date="2015" name="Stand. Genomic Sci.">
        <title>Genomic Encyclopedia of Bacterial and Archaeal Type Strains, Phase III: the genomes of soil and plant-associated and newly described type strains.</title>
        <authorList>
            <person name="Whitman W.B."/>
            <person name="Woyke T."/>
            <person name="Klenk H.P."/>
            <person name="Zhou Y."/>
            <person name="Lilburn T.G."/>
            <person name="Beck B.J."/>
            <person name="De Vos P."/>
            <person name="Vandamme P."/>
            <person name="Eisen J.A."/>
            <person name="Garrity G."/>
            <person name="Hugenholtz P."/>
            <person name="Kyrpides N.C."/>
        </authorList>
    </citation>
    <scope>NUCLEOTIDE SEQUENCE [LARGE SCALE GENOMIC DNA]</scope>
    <source>
        <strain evidence="3 4">VKM Ac-2540</strain>
    </source>
</reference>
<evidence type="ECO:0000313" key="4">
    <source>
        <dbReference type="Proteomes" id="UP000292027"/>
    </source>
</evidence>
<dbReference type="OrthoDB" id="3393679at2"/>
<gene>
    <name evidence="3" type="ORF">EV645_5118</name>
</gene>
<name>A0A4Q7WV05_9ACTN</name>
<dbReference type="EMBL" id="SHKR01000013">
    <property type="protein sequence ID" value="RZU14252.1"/>
    <property type="molecule type" value="Genomic_DNA"/>
</dbReference>
<organism evidence="3 4">
    <name type="scientific">Kribbella rubisoli</name>
    <dbReference type="NCBI Taxonomy" id="3075929"/>
    <lineage>
        <taxon>Bacteria</taxon>
        <taxon>Bacillati</taxon>
        <taxon>Actinomycetota</taxon>
        <taxon>Actinomycetes</taxon>
        <taxon>Propionibacteriales</taxon>
        <taxon>Kribbellaceae</taxon>
        <taxon>Kribbella</taxon>
    </lineage>
</organism>
<dbReference type="Pfam" id="PF24837">
    <property type="entry name" value="AMIN-like"/>
    <property type="match status" value="1"/>
</dbReference>
<comment type="caution">
    <text evidence="3">The sequence shown here is derived from an EMBL/GenBank/DDBJ whole genome shotgun (WGS) entry which is preliminary data.</text>
</comment>
<evidence type="ECO:0000313" key="3">
    <source>
        <dbReference type="EMBL" id="RZU14252.1"/>
    </source>
</evidence>
<feature type="signal peptide" evidence="1">
    <location>
        <begin position="1"/>
        <end position="30"/>
    </location>
</feature>